<reference evidence="3" key="1">
    <citation type="submission" date="2005-09" db="EMBL/GenBank/DDBJ databases">
        <authorList>
            <person name="Mural R.J."/>
            <person name="Li P.W."/>
            <person name="Adams M.D."/>
            <person name="Amanatides P.G."/>
            <person name="Baden-Tillson H."/>
            <person name="Barnstead M."/>
            <person name="Chin S.H."/>
            <person name="Dew I."/>
            <person name="Evans C.A."/>
            <person name="Ferriera S."/>
            <person name="Flanigan M."/>
            <person name="Fosler C."/>
            <person name="Glodek A."/>
            <person name="Gu Z."/>
            <person name="Holt R.A."/>
            <person name="Jennings D."/>
            <person name="Kraft C.L."/>
            <person name="Lu F."/>
            <person name="Nguyen T."/>
            <person name="Nusskern D.R."/>
            <person name="Pfannkoch C.M."/>
            <person name="Sitter C."/>
            <person name="Sutton G.G."/>
            <person name="Venter J.C."/>
            <person name="Wang Z."/>
            <person name="Woodage T."/>
            <person name="Zheng X.H."/>
            <person name="Zhong F."/>
        </authorList>
    </citation>
    <scope>NUCLEOTIDE SEQUENCE [LARGE SCALE GENOMIC DNA]</scope>
    <source>
        <strain>BN</strain>
        <strain evidence="3">Sprague-Dawley</strain>
    </source>
</reference>
<dbReference type="Proteomes" id="UP000234681">
    <property type="component" value="Chromosome X"/>
</dbReference>
<organism evidence="2 3">
    <name type="scientific">Rattus norvegicus</name>
    <name type="common">Rat</name>
    <dbReference type="NCBI Taxonomy" id="10116"/>
    <lineage>
        <taxon>Eukaryota</taxon>
        <taxon>Metazoa</taxon>
        <taxon>Chordata</taxon>
        <taxon>Craniata</taxon>
        <taxon>Vertebrata</taxon>
        <taxon>Euteleostomi</taxon>
        <taxon>Mammalia</taxon>
        <taxon>Eutheria</taxon>
        <taxon>Euarchontoglires</taxon>
        <taxon>Glires</taxon>
        <taxon>Rodentia</taxon>
        <taxon>Myomorpha</taxon>
        <taxon>Muroidea</taxon>
        <taxon>Muridae</taxon>
        <taxon>Murinae</taxon>
        <taxon>Rattus</taxon>
    </lineage>
</organism>
<gene>
    <name evidence="2" type="ORF">rCG_53204</name>
</gene>
<keyword evidence="1" id="KW-0812">Transmembrane</keyword>
<keyword evidence="1" id="KW-1133">Transmembrane helix</keyword>
<protein>
    <submittedName>
        <fullName evidence="2">RCG53204</fullName>
    </submittedName>
</protein>
<evidence type="ECO:0000256" key="1">
    <source>
        <dbReference type="SAM" id="Phobius"/>
    </source>
</evidence>
<dbReference type="AlphaFoldDB" id="A6JMT2"/>
<sequence>MKSIGKTLLLQIFIGNCSMFVLVIGAFPVH</sequence>
<feature type="transmembrane region" description="Helical" evidence="1">
    <location>
        <begin position="7"/>
        <end position="27"/>
    </location>
</feature>
<dbReference type="EMBL" id="CH473991">
    <property type="protein sequence ID" value="EDM10945.1"/>
    <property type="molecule type" value="Genomic_DNA"/>
</dbReference>
<evidence type="ECO:0000313" key="2">
    <source>
        <dbReference type="EMBL" id="EDM10945.1"/>
    </source>
</evidence>
<proteinExistence type="predicted"/>
<keyword evidence="1" id="KW-0472">Membrane</keyword>
<evidence type="ECO:0000313" key="3">
    <source>
        <dbReference type="Proteomes" id="UP000234681"/>
    </source>
</evidence>
<accession>A6JMT2</accession>
<name>A6JMT2_RAT</name>